<evidence type="ECO:0000313" key="2">
    <source>
        <dbReference type="Proteomes" id="UP001283361"/>
    </source>
</evidence>
<evidence type="ECO:0000313" key="1">
    <source>
        <dbReference type="EMBL" id="KAK3799813.1"/>
    </source>
</evidence>
<organism evidence="1 2">
    <name type="scientific">Elysia crispata</name>
    <name type="common">lettuce slug</name>
    <dbReference type="NCBI Taxonomy" id="231223"/>
    <lineage>
        <taxon>Eukaryota</taxon>
        <taxon>Metazoa</taxon>
        <taxon>Spiralia</taxon>
        <taxon>Lophotrochozoa</taxon>
        <taxon>Mollusca</taxon>
        <taxon>Gastropoda</taxon>
        <taxon>Heterobranchia</taxon>
        <taxon>Euthyneura</taxon>
        <taxon>Panpulmonata</taxon>
        <taxon>Sacoglossa</taxon>
        <taxon>Placobranchoidea</taxon>
        <taxon>Plakobranchidae</taxon>
        <taxon>Elysia</taxon>
    </lineage>
</organism>
<dbReference type="AlphaFoldDB" id="A0AAE1EBE7"/>
<sequence length="102" mass="11554">MNSRGHYHISSDHCSTYLRQQVTTVVRTGQDGHSCVHALSGPLWENLISCLSTSSSQRTCTALPYARIIYSQLAFKVFFLLFAARHASTLCSKRVLFWFSPR</sequence>
<gene>
    <name evidence="1" type="ORF">RRG08_048537</name>
</gene>
<proteinExistence type="predicted"/>
<name>A0AAE1EBE7_9GAST</name>
<reference evidence="1" key="1">
    <citation type="journal article" date="2023" name="G3 (Bethesda)">
        <title>A reference genome for the long-term kleptoplast-retaining sea slug Elysia crispata morphotype clarki.</title>
        <authorList>
            <person name="Eastman K.E."/>
            <person name="Pendleton A.L."/>
            <person name="Shaikh M.A."/>
            <person name="Suttiyut T."/>
            <person name="Ogas R."/>
            <person name="Tomko P."/>
            <person name="Gavelis G."/>
            <person name="Widhalm J.R."/>
            <person name="Wisecaver J.H."/>
        </authorList>
    </citation>
    <scope>NUCLEOTIDE SEQUENCE</scope>
    <source>
        <strain evidence="1">ECLA1</strain>
    </source>
</reference>
<dbReference type="Proteomes" id="UP001283361">
    <property type="component" value="Unassembled WGS sequence"/>
</dbReference>
<accession>A0AAE1EBE7</accession>
<dbReference type="EMBL" id="JAWDGP010000534">
    <property type="protein sequence ID" value="KAK3799813.1"/>
    <property type="molecule type" value="Genomic_DNA"/>
</dbReference>
<keyword evidence="2" id="KW-1185">Reference proteome</keyword>
<comment type="caution">
    <text evidence="1">The sequence shown here is derived from an EMBL/GenBank/DDBJ whole genome shotgun (WGS) entry which is preliminary data.</text>
</comment>
<protein>
    <submittedName>
        <fullName evidence="1">Uncharacterized protein</fullName>
    </submittedName>
</protein>